<dbReference type="EMBL" id="JBHFFA010000001">
    <property type="protein sequence ID" value="KAL2652202.1"/>
    <property type="molecule type" value="Genomic_DNA"/>
</dbReference>
<dbReference type="Proteomes" id="UP001605036">
    <property type="component" value="Unassembled WGS sequence"/>
</dbReference>
<accession>A0ABD1ZL71</accession>
<comment type="caution">
    <text evidence="2">The sequence shown here is derived from an EMBL/GenBank/DDBJ whole genome shotgun (WGS) entry which is preliminary data.</text>
</comment>
<name>A0ABD1ZL71_9MARC</name>
<gene>
    <name evidence="2" type="ORF">R1flu_020330</name>
</gene>
<reference evidence="2 3" key="1">
    <citation type="submission" date="2024-09" db="EMBL/GenBank/DDBJ databases">
        <title>Chromosome-scale assembly of Riccia fluitans.</title>
        <authorList>
            <person name="Paukszto L."/>
            <person name="Sawicki J."/>
            <person name="Karawczyk K."/>
            <person name="Piernik-Szablinska J."/>
            <person name="Szczecinska M."/>
            <person name="Mazdziarz M."/>
        </authorList>
    </citation>
    <scope>NUCLEOTIDE SEQUENCE [LARGE SCALE GENOMIC DNA]</scope>
    <source>
        <strain evidence="2">Rf_01</strain>
        <tissue evidence="2">Aerial parts of the thallus</tissue>
    </source>
</reference>
<evidence type="ECO:0000256" key="1">
    <source>
        <dbReference type="SAM" id="MobiDB-lite"/>
    </source>
</evidence>
<proteinExistence type="predicted"/>
<evidence type="ECO:0000313" key="3">
    <source>
        <dbReference type="Proteomes" id="UP001605036"/>
    </source>
</evidence>
<sequence>MATHPTRITRTTTEPKVGVVPSPPREVQEISSSSSPEQPPRKEPRVGEPPQQSEGRQGDTAISGFEPSDDELPIGTLRRDISRLRQEGQQTEPLVIREVEEEGPAGRQGSQHTGGQRAIEHIPLPPPGQKKKKNKTPANQSGPEGNSSAQPPAREQHAASAIIEEERPDIGPRYTDKEVRRLHPELLVQLGPAPPTAGVPQPIRWRRPC</sequence>
<organism evidence="2 3">
    <name type="scientific">Riccia fluitans</name>
    <dbReference type="NCBI Taxonomy" id="41844"/>
    <lineage>
        <taxon>Eukaryota</taxon>
        <taxon>Viridiplantae</taxon>
        <taxon>Streptophyta</taxon>
        <taxon>Embryophyta</taxon>
        <taxon>Marchantiophyta</taxon>
        <taxon>Marchantiopsida</taxon>
        <taxon>Marchantiidae</taxon>
        <taxon>Marchantiales</taxon>
        <taxon>Ricciaceae</taxon>
        <taxon>Riccia</taxon>
    </lineage>
</organism>
<feature type="compositionally biased region" description="Low complexity" evidence="1">
    <location>
        <begin position="1"/>
        <end position="12"/>
    </location>
</feature>
<feature type="compositionally biased region" description="Basic and acidic residues" evidence="1">
    <location>
        <begin position="164"/>
        <end position="175"/>
    </location>
</feature>
<dbReference type="AlphaFoldDB" id="A0ABD1ZL71"/>
<feature type="region of interest" description="Disordered" evidence="1">
    <location>
        <begin position="1"/>
        <end position="175"/>
    </location>
</feature>
<feature type="compositionally biased region" description="Polar residues" evidence="1">
    <location>
        <begin position="136"/>
        <end position="150"/>
    </location>
</feature>
<feature type="region of interest" description="Disordered" evidence="1">
    <location>
        <begin position="190"/>
        <end position="209"/>
    </location>
</feature>
<protein>
    <submittedName>
        <fullName evidence="2">Uncharacterized protein</fullName>
    </submittedName>
</protein>
<keyword evidence="3" id="KW-1185">Reference proteome</keyword>
<feature type="compositionally biased region" description="Basic and acidic residues" evidence="1">
    <location>
        <begin position="77"/>
        <end position="86"/>
    </location>
</feature>
<evidence type="ECO:0000313" key="2">
    <source>
        <dbReference type="EMBL" id="KAL2652202.1"/>
    </source>
</evidence>